<organism evidence="1">
    <name type="scientific">Cuerna arida</name>
    <dbReference type="NCBI Taxonomy" id="1464854"/>
    <lineage>
        <taxon>Eukaryota</taxon>
        <taxon>Metazoa</taxon>
        <taxon>Ecdysozoa</taxon>
        <taxon>Arthropoda</taxon>
        <taxon>Hexapoda</taxon>
        <taxon>Insecta</taxon>
        <taxon>Pterygota</taxon>
        <taxon>Neoptera</taxon>
        <taxon>Paraneoptera</taxon>
        <taxon>Hemiptera</taxon>
        <taxon>Auchenorrhyncha</taxon>
        <taxon>Membracoidea</taxon>
        <taxon>Cicadellidae</taxon>
        <taxon>Cicadellinae</taxon>
        <taxon>Proconiini</taxon>
        <taxon>Cuerna</taxon>
    </lineage>
</organism>
<dbReference type="EMBL" id="GECZ01009708">
    <property type="protein sequence ID" value="JAS60061.1"/>
    <property type="molecule type" value="Transcribed_RNA"/>
</dbReference>
<evidence type="ECO:0000313" key="1">
    <source>
        <dbReference type="EMBL" id="JAS60061.1"/>
    </source>
</evidence>
<sequence length="108" mass="12392">NTFGIFAARFRIFYTAINLNVTTIETVTLACCALHNFLRTKSRGYIPVEATDRENFEEGRIELGERCNPELIHNLQRRSGGQILKEAKDVQHQFTVYFNGEGAVPWQE</sequence>
<feature type="non-terminal residue" evidence="1">
    <location>
        <position position="1"/>
    </location>
</feature>
<proteinExistence type="predicted"/>
<protein>
    <recommendedName>
        <fullName evidence="2">DDE Tnp4 domain-containing protein</fullName>
    </recommendedName>
</protein>
<dbReference type="AlphaFoldDB" id="A0A1B6GCA6"/>
<feature type="non-terminal residue" evidence="1">
    <location>
        <position position="108"/>
    </location>
</feature>
<accession>A0A1B6GCA6</accession>
<reference evidence="1" key="1">
    <citation type="submission" date="2015-11" db="EMBL/GenBank/DDBJ databases">
        <title>De novo transcriptome assembly of four potential Pierce s Disease insect vectors from Arizona vineyards.</title>
        <authorList>
            <person name="Tassone E.E."/>
        </authorList>
    </citation>
    <scope>NUCLEOTIDE SEQUENCE</scope>
</reference>
<gene>
    <name evidence="1" type="ORF">g.49598</name>
</gene>
<evidence type="ECO:0008006" key="2">
    <source>
        <dbReference type="Google" id="ProtNLM"/>
    </source>
</evidence>
<name>A0A1B6GCA6_9HEMI</name>